<evidence type="ECO:0000313" key="1">
    <source>
        <dbReference type="EMBL" id="QXI40281.1"/>
    </source>
</evidence>
<sequence>MLGALRWRSNDLRTWVDYEFIVGDEQNQSFADVQAPTSRLIATAGQFKQQHSLNGWHAFDTRWSAGAEVVYGRQAGDGHPDTVDIINGPGFAGAHWWGVNTSISYRVRDDLAFSLRAEHFDDPQGFALFPVSVAQGAFNALTIGLRYEATRNLPLRPELRYDRFSGRAEDHPFGNGRDRAQTTATVQALLYF</sequence>
<dbReference type="KEGG" id="pxn:HU772_009505"/>
<dbReference type="AlphaFoldDB" id="A0A9E6TZM0"/>
<reference evidence="1 2" key="2">
    <citation type="journal article" date="2021" name="Microorganisms">
        <title>The Ever-Expanding Pseudomonas Genus: Description of 43 New Species and Partition of the Pseudomonas putida Group.</title>
        <authorList>
            <person name="Girard L."/>
            <person name="Lood C."/>
            <person name="Hofte M."/>
            <person name="Vandamme P."/>
            <person name="Rokni-Zadeh H."/>
            <person name="van Noort V."/>
            <person name="Lavigne R."/>
            <person name="De Mot R."/>
        </authorList>
    </citation>
    <scope>NUCLEOTIDE SEQUENCE [LARGE SCALE GENOMIC DNA]</scope>
    <source>
        <strain evidence="1 2">RW9S1A</strain>
    </source>
</reference>
<name>A0A9E6TZM0_9PSED</name>
<dbReference type="EMBL" id="CP077095">
    <property type="protein sequence ID" value="QXI40281.1"/>
    <property type="molecule type" value="Genomic_DNA"/>
</dbReference>
<dbReference type="RefSeq" id="WP_186661021.1">
    <property type="nucleotide sequence ID" value="NZ_CP077095.1"/>
</dbReference>
<reference evidence="1 2" key="1">
    <citation type="journal article" date="2020" name="Microorganisms">
        <title>Reliable Identification of Environmental Pseudomonas Isolates Using the rpoD Gene.</title>
        <authorList>
            <consortium name="The Broad Institute Genome Sequencing Platform"/>
            <person name="Girard L."/>
            <person name="Lood C."/>
            <person name="Rokni-Zadeh H."/>
            <person name="van Noort V."/>
            <person name="Lavigne R."/>
            <person name="De Mot R."/>
        </authorList>
    </citation>
    <scope>NUCLEOTIDE SEQUENCE [LARGE SCALE GENOMIC DNA]</scope>
    <source>
        <strain evidence="1 2">RW9S1A</strain>
    </source>
</reference>
<dbReference type="Proteomes" id="UP000633418">
    <property type="component" value="Chromosome"/>
</dbReference>
<accession>A0A9E6TZM0</accession>
<gene>
    <name evidence="1" type="ORF">HU772_009505</name>
</gene>
<protein>
    <submittedName>
        <fullName evidence="1">Porin</fullName>
    </submittedName>
</protein>
<proteinExistence type="predicted"/>
<keyword evidence="2" id="KW-1185">Reference proteome</keyword>
<evidence type="ECO:0000313" key="2">
    <source>
        <dbReference type="Proteomes" id="UP000633418"/>
    </source>
</evidence>
<organism evidence="1 2">
    <name type="scientific">Pseudomonas xantholysinigenes</name>
    <dbReference type="NCBI Taxonomy" id="2745490"/>
    <lineage>
        <taxon>Bacteria</taxon>
        <taxon>Pseudomonadati</taxon>
        <taxon>Pseudomonadota</taxon>
        <taxon>Gammaproteobacteria</taxon>
        <taxon>Pseudomonadales</taxon>
        <taxon>Pseudomonadaceae</taxon>
        <taxon>Pseudomonas</taxon>
    </lineage>
</organism>
<dbReference type="SUPFAM" id="SSF56935">
    <property type="entry name" value="Porins"/>
    <property type="match status" value="1"/>
</dbReference>
<dbReference type="InterPro" id="IPR011486">
    <property type="entry name" value="BBP2"/>
</dbReference>
<dbReference type="Pfam" id="PF07642">
    <property type="entry name" value="BBP2"/>
    <property type="match status" value="1"/>
</dbReference>